<dbReference type="EMBL" id="AZBU02000012">
    <property type="protein sequence ID" value="TKR59457.1"/>
    <property type="molecule type" value="Genomic_DNA"/>
</dbReference>
<name>A0A4U5LTP9_STECR</name>
<reference evidence="2 3" key="1">
    <citation type="journal article" date="2015" name="Genome Biol.">
        <title>Comparative genomics of Steinernema reveals deeply conserved gene regulatory networks.</title>
        <authorList>
            <person name="Dillman A.R."/>
            <person name="Macchietto M."/>
            <person name="Porter C.F."/>
            <person name="Rogers A."/>
            <person name="Williams B."/>
            <person name="Antoshechkin I."/>
            <person name="Lee M.M."/>
            <person name="Goodwin Z."/>
            <person name="Lu X."/>
            <person name="Lewis E.E."/>
            <person name="Goodrich-Blair H."/>
            <person name="Stock S.P."/>
            <person name="Adams B.J."/>
            <person name="Sternberg P.W."/>
            <person name="Mortazavi A."/>
        </authorList>
    </citation>
    <scope>NUCLEOTIDE SEQUENCE [LARGE SCALE GENOMIC DNA]</scope>
    <source>
        <strain evidence="2 3">ALL</strain>
    </source>
</reference>
<feature type="compositionally biased region" description="Basic and acidic residues" evidence="1">
    <location>
        <begin position="27"/>
        <end position="39"/>
    </location>
</feature>
<proteinExistence type="predicted"/>
<evidence type="ECO:0000256" key="1">
    <source>
        <dbReference type="SAM" id="MobiDB-lite"/>
    </source>
</evidence>
<keyword evidence="3" id="KW-1185">Reference proteome</keyword>
<evidence type="ECO:0000313" key="2">
    <source>
        <dbReference type="EMBL" id="TKR59457.1"/>
    </source>
</evidence>
<protein>
    <submittedName>
        <fullName evidence="2">Uncharacterized protein</fullName>
    </submittedName>
</protein>
<reference evidence="2 3" key="2">
    <citation type="journal article" date="2019" name="G3 (Bethesda)">
        <title>Hybrid Assembly of the Genome of the Entomopathogenic Nematode Steinernema carpocapsae Identifies the X-Chromosome.</title>
        <authorList>
            <person name="Serra L."/>
            <person name="Macchietto M."/>
            <person name="Macias-Munoz A."/>
            <person name="McGill C.J."/>
            <person name="Rodriguez I.M."/>
            <person name="Rodriguez B."/>
            <person name="Murad R."/>
            <person name="Mortazavi A."/>
        </authorList>
    </citation>
    <scope>NUCLEOTIDE SEQUENCE [LARGE SCALE GENOMIC DNA]</scope>
    <source>
        <strain evidence="2 3">ALL</strain>
    </source>
</reference>
<feature type="compositionally biased region" description="Acidic residues" evidence="1">
    <location>
        <begin position="14"/>
        <end position="24"/>
    </location>
</feature>
<sequence>MTTLSVISDKVDGMAEEQSNDDSSESISKDERKAAHDASKGLSKYEVSDGAGYSLKLAFASACFLINSARN</sequence>
<feature type="region of interest" description="Disordered" evidence="1">
    <location>
        <begin position="1"/>
        <end position="43"/>
    </location>
</feature>
<comment type="caution">
    <text evidence="2">The sequence shown here is derived from an EMBL/GenBank/DDBJ whole genome shotgun (WGS) entry which is preliminary data.</text>
</comment>
<evidence type="ECO:0000313" key="3">
    <source>
        <dbReference type="Proteomes" id="UP000298663"/>
    </source>
</evidence>
<gene>
    <name evidence="2" type="ORF">L596_029122</name>
</gene>
<accession>A0A4U5LTP9</accession>
<dbReference type="AlphaFoldDB" id="A0A4U5LTP9"/>
<dbReference type="Proteomes" id="UP000298663">
    <property type="component" value="Unassembled WGS sequence"/>
</dbReference>
<organism evidence="2 3">
    <name type="scientific">Steinernema carpocapsae</name>
    <name type="common">Entomopathogenic nematode</name>
    <dbReference type="NCBI Taxonomy" id="34508"/>
    <lineage>
        <taxon>Eukaryota</taxon>
        <taxon>Metazoa</taxon>
        <taxon>Ecdysozoa</taxon>
        <taxon>Nematoda</taxon>
        <taxon>Chromadorea</taxon>
        <taxon>Rhabditida</taxon>
        <taxon>Tylenchina</taxon>
        <taxon>Panagrolaimomorpha</taxon>
        <taxon>Strongyloidoidea</taxon>
        <taxon>Steinernematidae</taxon>
        <taxon>Steinernema</taxon>
    </lineage>
</organism>